<dbReference type="SUPFAM" id="SSF56176">
    <property type="entry name" value="FAD-binding/transporter-associated domain-like"/>
    <property type="match status" value="1"/>
</dbReference>
<dbReference type="InterPro" id="IPR016169">
    <property type="entry name" value="FAD-bd_PCMH_sub2"/>
</dbReference>
<feature type="domain" description="FAD-binding PCMH-type" evidence="6">
    <location>
        <begin position="27"/>
        <end position="209"/>
    </location>
</feature>
<dbReference type="PROSITE" id="PS51387">
    <property type="entry name" value="FAD_PCMH"/>
    <property type="match status" value="1"/>
</dbReference>
<comment type="caution">
    <text evidence="7">The sequence shown here is derived from an EMBL/GenBank/DDBJ whole genome shotgun (WGS) entry which is preliminary data.</text>
</comment>
<reference evidence="7 8" key="1">
    <citation type="journal article" date="2019" name="Int. J. Syst. Evol. Microbiol.">
        <title>The Global Catalogue of Microorganisms (GCM) 10K type strain sequencing project: providing services to taxonomists for standard genome sequencing and annotation.</title>
        <authorList>
            <consortium name="The Broad Institute Genomics Platform"/>
            <consortium name="The Broad Institute Genome Sequencing Center for Infectious Disease"/>
            <person name="Wu L."/>
            <person name="Ma J."/>
        </authorList>
    </citation>
    <scope>NUCLEOTIDE SEQUENCE [LARGE SCALE GENOMIC DNA]</scope>
    <source>
        <strain evidence="7 8">JCM 16009</strain>
    </source>
</reference>
<comment type="similarity">
    <text evidence="2">Belongs to the oxygen-dependent FAD-linked oxidoreductase family.</text>
</comment>
<dbReference type="Proteomes" id="UP001500449">
    <property type="component" value="Unassembled WGS sequence"/>
</dbReference>
<gene>
    <name evidence="7" type="ORF">GCM10009836_06810</name>
</gene>
<proteinExistence type="inferred from homology"/>
<keyword evidence="8" id="KW-1185">Reference proteome</keyword>
<comment type="cofactor">
    <cofactor evidence="1">
        <name>FAD</name>
        <dbReference type="ChEBI" id="CHEBI:57692"/>
    </cofactor>
</comment>
<evidence type="ECO:0000313" key="7">
    <source>
        <dbReference type="EMBL" id="GAA1831485.1"/>
    </source>
</evidence>
<dbReference type="RefSeq" id="WP_344412220.1">
    <property type="nucleotide sequence ID" value="NZ_BAAAQK010000003.1"/>
</dbReference>
<dbReference type="PANTHER" id="PTHR42973:SF39">
    <property type="entry name" value="FAD-BINDING PCMH-TYPE DOMAIN-CONTAINING PROTEIN"/>
    <property type="match status" value="1"/>
</dbReference>
<evidence type="ECO:0000256" key="2">
    <source>
        <dbReference type="ARBA" id="ARBA00005466"/>
    </source>
</evidence>
<keyword evidence="4" id="KW-0274">FAD</keyword>
<keyword evidence="3" id="KW-0285">Flavoprotein</keyword>
<dbReference type="PANTHER" id="PTHR42973">
    <property type="entry name" value="BINDING OXIDOREDUCTASE, PUTATIVE (AFU_ORTHOLOGUE AFUA_1G17690)-RELATED"/>
    <property type="match status" value="1"/>
</dbReference>
<dbReference type="InterPro" id="IPR036318">
    <property type="entry name" value="FAD-bd_PCMH-like_sf"/>
</dbReference>
<dbReference type="InterPro" id="IPR006094">
    <property type="entry name" value="Oxid_FAD_bind_N"/>
</dbReference>
<evidence type="ECO:0000256" key="5">
    <source>
        <dbReference type="ARBA" id="ARBA00023002"/>
    </source>
</evidence>
<keyword evidence="5" id="KW-0560">Oxidoreductase</keyword>
<dbReference type="InterPro" id="IPR050416">
    <property type="entry name" value="FAD-linked_Oxidoreductase"/>
</dbReference>
<protein>
    <submittedName>
        <fullName evidence="7">FAD-binding oxidoreductase</fullName>
    </submittedName>
</protein>
<organism evidence="7 8">
    <name type="scientific">Pseudonocardia ailaonensis</name>
    <dbReference type="NCBI Taxonomy" id="367279"/>
    <lineage>
        <taxon>Bacteria</taxon>
        <taxon>Bacillati</taxon>
        <taxon>Actinomycetota</taxon>
        <taxon>Actinomycetes</taxon>
        <taxon>Pseudonocardiales</taxon>
        <taxon>Pseudonocardiaceae</taxon>
        <taxon>Pseudonocardia</taxon>
    </lineage>
</organism>
<dbReference type="Pfam" id="PF01565">
    <property type="entry name" value="FAD_binding_4"/>
    <property type="match status" value="1"/>
</dbReference>
<evidence type="ECO:0000256" key="3">
    <source>
        <dbReference type="ARBA" id="ARBA00022630"/>
    </source>
</evidence>
<accession>A0ABN2MM38</accession>
<dbReference type="Gene3D" id="3.30.465.10">
    <property type="match status" value="1"/>
</dbReference>
<evidence type="ECO:0000256" key="4">
    <source>
        <dbReference type="ARBA" id="ARBA00022827"/>
    </source>
</evidence>
<name>A0ABN2MM38_9PSEU</name>
<dbReference type="InterPro" id="IPR016166">
    <property type="entry name" value="FAD-bd_PCMH"/>
</dbReference>
<evidence type="ECO:0000313" key="8">
    <source>
        <dbReference type="Proteomes" id="UP001500449"/>
    </source>
</evidence>
<sequence length="389" mass="41053">MTELTGTVLRPDDPGYDAARRGFQAAHAHRPDVVVAARSADDVAAARRYATAKGLPFAVQSSGHGLAAPLEGGILVSTREMRGVAVDPVARTARIEAGASWGDVVAATIPHGLAPLNGSSPGVGVVGYLLGGGFGLLGRRYGFAVDRVRAVEGVTPAGEQIRTDLLRDDLVVTSVEIELVEQPEVWGGSLAIEATPELLTGWTEWAADLPETVTAGVSLVPFPDVEHMPPPFRGRHMAMLTIAATVDVSALVAPLRELGPVRHERLGTMPYAESHTIHNDPSDPEPYAGDAHLLRTLDPSLLGEVLDATGPTAAVPSVMEIRRLGGAFARGERVPAAFREASHLVRAVTVLGDIGPTEKDARALHERLFAPFATDDLGRARTFCYGATH</sequence>
<dbReference type="EMBL" id="BAAAQK010000003">
    <property type="protein sequence ID" value="GAA1831485.1"/>
    <property type="molecule type" value="Genomic_DNA"/>
</dbReference>
<evidence type="ECO:0000256" key="1">
    <source>
        <dbReference type="ARBA" id="ARBA00001974"/>
    </source>
</evidence>
<dbReference type="Gene3D" id="3.40.462.20">
    <property type="match status" value="1"/>
</dbReference>
<evidence type="ECO:0000259" key="6">
    <source>
        <dbReference type="PROSITE" id="PS51387"/>
    </source>
</evidence>